<organism evidence="1 2">
    <name type="scientific">Austropuccinia psidii MF-1</name>
    <dbReference type="NCBI Taxonomy" id="1389203"/>
    <lineage>
        <taxon>Eukaryota</taxon>
        <taxon>Fungi</taxon>
        <taxon>Dikarya</taxon>
        <taxon>Basidiomycota</taxon>
        <taxon>Pucciniomycotina</taxon>
        <taxon>Pucciniomycetes</taxon>
        <taxon>Pucciniales</taxon>
        <taxon>Sphaerophragmiaceae</taxon>
        <taxon>Austropuccinia</taxon>
    </lineage>
</organism>
<dbReference type="AlphaFoldDB" id="A0A9Q3FRM5"/>
<keyword evidence="2" id="KW-1185">Reference proteome</keyword>
<evidence type="ECO:0000313" key="1">
    <source>
        <dbReference type="EMBL" id="MBW0542222.1"/>
    </source>
</evidence>
<proteinExistence type="predicted"/>
<protein>
    <submittedName>
        <fullName evidence="1">Uncharacterized protein</fullName>
    </submittedName>
</protein>
<comment type="caution">
    <text evidence="1">The sequence shown here is derived from an EMBL/GenBank/DDBJ whole genome shotgun (WGS) entry which is preliminary data.</text>
</comment>
<gene>
    <name evidence="1" type="ORF">O181_081937</name>
</gene>
<dbReference type="EMBL" id="AVOT02046946">
    <property type="protein sequence ID" value="MBW0542222.1"/>
    <property type="molecule type" value="Genomic_DNA"/>
</dbReference>
<dbReference type="OrthoDB" id="3233705at2759"/>
<reference evidence="1" key="1">
    <citation type="submission" date="2021-03" db="EMBL/GenBank/DDBJ databases">
        <title>Draft genome sequence of rust myrtle Austropuccinia psidii MF-1, a brazilian biotype.</title>
        <authorList>
            <person name="Quecine M.C."/>
            <person name="Pachon D.M.R."/>
            <person name="Bonatelli M.L."/>
            <person name="Correr F.H."/>
            <person name="Franceschini L.M."/>
            <person name="Leite T.F."/>
            <person name="Margarido G.R.A."/>
            <person name="Almeida C.A."/>
            <person name="Ferrarezi J.A."/>
            <person name="Labate C.A."/>
        </authorList>
    </citation>
    <scope>NUCLEOTIDE SEQUENCE</scope>
    <source>
        <strain evidence="1">MF-1</strain>
    </source>
</reference>
<dbReference type="Proteomes" id="UP000765509">
    <property type="component" value="Unassembled WGS sequence"/>
</dbReference>
<evidence type="ECO:0000313" key="2">
    <source>
        <dbReference type="Proteomes" id="UP000765509"/>
    </source>
</evidence>
<accession>A0A9Q3FRM5</accession>
<name>A0A9Q3FRM5_9BASI</name>
<sequence>MSIVHKAGNILKPSDGLIICALLNTPDNTSYVNTSTELQISTEGTKITDIGREFFEEYSDGFIHDWCKLIPALKLAYKTSIHSSTGETPAILGKKDLGDIHPNASSFNILLDEGRNHANQRMSDYFEYAKKNETKVIKPQN</sequence>